<feature type="compositionally biased region" description="Polar residues" evidence="8">
    <location>
        <begin position="380"/>
        <end position="389"/>
    </location>
</feature>
<dbReference type="GO" id="GO:0003676">
    <property type="term" value="F:nucleic acid binding"/>
    <property type="evidence" value="ECO:0007669"/>
    <property type="project" value="InterPro"/>
</dbReference>
<accession>A0A502KR48</accession>
<dbReference type="OrthoDB" id="9808889at2"/>
<name>A0A502KR48_9GAMM</name>
<dbReference type="PANTHER" id="PTHR47959">
    <property type="entry name" value="ATP-DEPENDENT RNA HELICASE RHLE-RELATED"/>
    <property type="match status" value="1"/>
</dbReference>
<evidence type="ECO:0000256" key="3">
    <source>
        <dbReference type="ARBA" id="ARBA00022806"/>
    </source>
</evidence>
<evidence type="ECO:0000313" key="12">
    <source>
        <dbReference type="EMBL" id="TPH13674.1"/>
    </source>
</evidence>
<evidence type="ECO:0000256" key="6">
    <source>
        <dbReference type="PROSITE-ProRule" id="PRU00552"/>
    </source>
</evidence>
<feature type="short sequence motif" description="Q motif" evidence="6">
    <location>
        <begin position="2"/>
        <end position="30"/>
    </location>
</feature>
<dbReference type="PROSITE" id="PS00039">
    <property type="entry name" value="DEAD_ATP_HELICASE"/>
    <property type="match status" value="1"/>
</dbReference>
<dbReference type="PROSITE" id="PS51194">
    <property type="entry name" value="HELICASE_CTER"/>
    <property type="match status" value="1"/>
</dbReference>
<dbReference type="InterPro" id="IPR027417">
    <property type="entry name" value="P-loop_NTPase"/>
</dbReference>
<feature type="domain" description="DEAD-box RNA helicase Q" evidence="11">
    <location>
        <begin position="2"/>
        <end position="30"/>
    </location>
</feature>
<keyword evidence="3 7" id="KW-0347">Helicase</keyword>
<keyword evidence="2 7" id="KW-0378">Hydrolase</keyword>
<dbReference type="Proteomes" id="UP000315303">
    <property type="component" value="Unassembled WGS sequence"/>
</dbReference>
<evidence type="ECO:0000256" key="7">
    <source>
        <dbReference type="RuleBase" id="RU000492"/>
    </source>
</evidence>
<dbReference type="PANTHER" id="PTHR47959:SF7">
    <property type="entry name" value="ATP-DEPENDENT RNA HELICASE DEAD BOX FAMILY"/>
    <property type="match status" value="1"/>
</dbReference>
<organism evidence="12 13">
    <name type="scientific">Litorilituus lipolyticus</name>
    <dbReference type="NCBI Taxonomy" id="2491017"/>
    <lineage>
        <taxon>Bacteria</taxon>
        <taxon>Pseudomonadati</taxon>
        <taxon>Pseudomonadota</taxon>
        <taxon>Gammaproteobacteria</taxon>
        <taxon>Alteromonadales</taxon>
        <taxon>Colwelliaceae</taxon>
        <taxon>Litorilituus</taxon>
    </lineage>
</organism>
<evidence type="ECO:0000259" key="11">
    <source>
        <dbReference type="PROSITE" id="PS51195"/>
    </source>
</evidence>
<feature type="domain" description="Helicase C-terminal" evidence="10">
    <location>
        <begin position="235"/>
        <end position="381"/>
    </location>
</feature>
<dbReference type="SMART" id="SM00490">
    <property type="entry name" value="HELICc"/>
    <property type="match status" value="1"/>
</dbReference>
<keyword evidence="1 7" id="KW-0547">Nucleotide-binding</keyword>
<dbReference type="InterPro" id="IPR044742">
    <property type="entry name" value="DEAD/DEAH_RhlB"/>
</dbReference>
<dbReference type="GO" id="GO:0005524">
    <property type="term" value="F:ATP binding"/>
    <property type="evidence" value="ECO:0007669"/>
    <property type="project" value="UniProtKB-KW"/>
</dbReference>
<dbReference type="SMART" id="SM00487">
    <property type="entry name" value="DEXDc"/>
    <property type="match status" value="1"/>
</dbReference>
<dbReference type="AlphaFoldDB" id="A0A502KR48"/>
<feature type="compositionally biased region" description="Basic residues" evidence="8">
    <location>
        <begin position="392"/>
        <end position="401"/>
    </location>
</feature>
<dbReference type="InterPro" id="IPR014001">
    <property type="entry name" value="Helicase_ATP-bd"/>
</dbReference>
<dbReference type="InterPro" id="IPR011545">
    <property type="entry name" value="DEAD/DEAH_box_helicase_dom"/>
</dbReference>
<dbReference type="InterPro" id="IPR001650">
    <property type="entry name" value="Helicase_C-like"/>
</dbReference>
<evidence type="ECO:0000313" key="13">
    <source>
        <dbReference type="Proteomes" id="UP000315303"/>
    </source>
</evidence>
<dbReference type="Gene3D" id="3.40.50.300">
    <property type="entry name" value="P-loop containing nucleotide triphosphate hydrolases"/>
    <property type="match status" value="2"/>
</dbReference>
<dbReference type="SUPFAM" id="SSF52540">
    <property type="entry name" value="P-loop containing nucleoside triphosphate hydrolases"/>
    <property type="match status" value="1"/>
</dbReference>
<dbReference type="GO" id="GO:0003724">
    <property type="term" value="F:RNA helicase activity"/>
    <property type="evidence" value="ECO:0007669"/>
    <property type="project" value="InterPro"/>
</dbReference>
<feature type="compositionally biased region" description="Basic and acidic residues" evidence="8">
    <location>
        <begin position="402"/>
        <end position="413"/>
    </location>
</feature>
<dbReference type="CDD" id="cd18787">
    <property type="entry name" value="SF2_C_DEAD"/>
    <property type="match status" value="1"/>
</dbReference>
<dbReference type="GO" id="GO:0016787">
    <property type="term" value="F:hydrolase activity"/>
    <property type="evidence" value="ECO:0007669"/>
    <property type="project" value="UniProtKB-KW"/>
</dbReference>
<evidence type="ECO:0000259" key="10">
    <source>
        <dbReference type="PROSITE" id="PS51194"/>
    </source>
</evidence>
<dbReference type="RefSeq" id="WP_140604387.1">
    <property type="nucleotide sequence ID" value="NZ_SAWY01000032.1"/>
</dbReference>
<evidence type="ECO:0000256" key="1">
    <source>
        <dbReference type="ARBA" id="ARBA00022741"/>
    </source>
</evidence>
<dbReference type="PROSITE" id="PS51192">
    <property type="entry name" value="HELICASE_ATP_BIND_1"/>
    <property type="match status" value="1"/>
</dbReference>
<dbReference type="InterPro" id="IPR014014">
    <property type="entry name" value="RNA_helicase_DEAD_Q_motif"/>
</dbReference>
<dbReference type="PROSITE" id="PS51195">
    <property type="entry name" value="Q_MOTIF"/>
    <property type="match status" value="1"/>
</dbReference>
<keyword evidence="4 7" id="KW-0067">ATP-binding</keyword>
<evidence type="ECO:0000256" key="4">
    <source>
        <dbReference type="ARBA" id="ARBA00022840"/>
    </source>
</evidence>
<reference evidence="12 13" key="1">
    <citation type="submission" date="2019-01" db="EMBL/GenBank/DDBJ databases">
        <title>Litorilituus lipolytica sp. nov., isolated from intertidal sand of the Yellow Sea in China.</title>
        <authorList>
            <person name="Liu A."/>
        </authorList>
    </citation>
    <scope>NUCLEOTIDE SEQUENCE [LARGE SCALE GENOMIC DNA]</scope>
    <source>
        <strain evidence="12 13">RZ04</strain>
    </source>
</reference>
<dbReference type="GO" id="GO:0005829">
    <property type="term" value="C:cytosol"/>
    <property type="evidence" value="ECO:0007669"/>
    <property type="project" value="TreeGrafter"/>
</dbReference>
<keyword evidence="13" id="KW-1185">Reference proteome</keyword>
<dbReference type="CDD" id="cd00268">
    <property type="entry name" value="DEADc"/>
    <property type="match status" value="1"/>
</dbReference>
<evidence type="ECO:0000256" key="2">
    <source>
        <dbReference type="ARBA" id="ARBA00022801"/>
    </source>
</evidence>
<sequence>MSDFSAFDFNDAINSAISDLAYRNPTPIQELAIPLILANHDVMARANTGTGKTAAFGLPILQKLLPNKQKVSGINTLILAPTRELCRQIHNNLVQFSKYAEIESVMVYGGVSGKIQLANITESTAIIVATPGRLLEHLDNNAIALDKLKTLVFDEADRLLDLGFKEEINRLLAYIPDDRQNLLFSATFDERIFSISKRLLKAPKVVELDSTLDEECDHSLIEQNFYTVDQNRKRELTSYLIGSKNWHQVLVFVRTKKQADSLAQEMKKDGIASASFHGDKSQGYREKTLKQFKDKDIRALIATDVAARDIDIHNLEQVINYELPYQAEDYIHRIGRTGRAGRKGQAISLVSPKEAWLVESIEKIISKSIIQQWYPGYEPTTSFEPIDNNQSKKSRRKPNKKREREKALGINKERNHKRKRR</sequence>
<gene>
    <name evidence="12" type="ORF">EPA86_13255</name>
</gene>
<dbReference type="InterPro" id="IPR050079">
    <property type="entry name" value="DEAD_box_RNA_helicase"/>
</dbReference>
<dbReference type="EMBL" id="SAWY01000032">
    <property type="protein sequence ID" value="TPH13674.1"/>
    <property type="molecule type" value="Genomic_DNA"/>
</dbReference>
<dbReference type="InterPro" id="IPR000629">
    <property type="entry name" value="RNA-helicase_DEAD-box_CS"/>
</dbReference>
<protein>
    <submittedName>
        <fullName evidence="12">DEAD/DEAH box helicase</fullName>
    </submittedName>
</protein>
<evidence type="ECO:0000259" key="9">
    <source>
        <dbReference type="PROSITE" id="PS51192"/>
    </source>
</evidence>
<evidence type="ECO:0000256" key="5">
    <source>
        <dbReference type="ARBA" id="ARBA00038437"/>
    </source>
</evidence>
<proteinExistence type="inferred from homology"/>
<evidence type="ECO:0000256" key="8">
    <source>
        <dbReference type="SAM" id="MobiDB-lite"/>
    </source>
</evidence>
<comment type="similarity">
    <text evidence="5 7">Belongs to the DEAD box helicase family.</text>
</comment>
<dbReference type="Pfam" id="PF00271">
    <property type="entry name" value="Helicase_C"/>
    <property type="match status" value="1"/>
</dbReference>
<comment type="caution">
    <text evidence="12">The sequence shown here is derived from an EMBL/GenBank/DDBJ whole genome shotgun (WGS) entry which is preliminary data.</text>
</comment>
<feature type="region of interest" description="Disordered" evidence="8">
    <location>
        <begin position="380"/>
        <end position="421"/>
    </location>
</feature>
<dbReference type="Pfam" id="PF00270">
    <property type="entry name" value="DEAD"/>
    <property type="match status" value="1"/>
</dbReference>
<feature type="domain" description="Helicase ATP-binding" evidence="9">
    <location>
        <begin position="33"/>
        <end position="206"/>
    </location>
</feature>